<sequence length="343" mass="38096">MARHFTRGTSIFSRSSSIKLPPTFQQLTPQDNEKREVRIFYFHGLTLDGKSPLDNPVEGSPTRWLRWLENGELGDGQRAIIYVASYEQYVSDYGSSGRVDLYLLGEQLFKGIMDVLKTSRNGTVKDDGTGRDETVGHVILIGHSFGGLAIKQVILEAAESILDPGLFFLRRLAGVFFFSTPHLGSAKLTRLLDKGKNLGAALAALGKVTDRLNSQFMERRKALGIPTAALFESEVTKMGNFNELVVSEASARMDVDIAAKIPETDHFSICSISDQSDKRFIFLRNQINKWILDSHSSIKGRAPSDSTVDPTTRTDYQLECYPEEGPGNETTQSRDEIAIPMPE</sequence>
<dbReference type="Pfam" id="PF05057">
    <property type="entry name" value="DUF676"/>
    <property type="match status" value="1"/>
</dbReference>
<comment type="subcellular location">
    <subcellularLocation>
        <location evidence="2">Endoplasmic reticulum</location>
    </subcellularLocation>
    <subcellularLocation>
        <location evidence="3">Membrane</location>
    </subcellularLocation>
    <subcellularLocation>
        <location evidence="1">Mitochondrion</location>
    </subcellularLocation>
</comment>
<evidence type="ECO:0000256" key="1">
    <source>
        <dbReference type="ARBA" id="ARBA00004173"/>
    </source>
</evidence>
<gene>
    <name evidence="9" type="ORF">R1flu_004459</name>
</gene>
<evidence type="ECO:0000313" key="9">
    <source>
        <dbReference type="EMBL" id="KAL2632980.1"/>
    </source>
</evidence>
<feature type="domain" description="DUF676" evidence="8">
    <location>
        <begin position="100"/>
        <end position="194"/>
    </location>
</feature>
<evidence type="ECO:0000256" key="6">
    <source>
        <dbReference type="ARBA" id="ARBA00023136"/>
    </source>
</evidence>
<dbReference type="Gene3D" id="3.40.50.1820">
    <property type="entry name" value="alpha/beta hydrolase"/>
    <property type="match status" value="1"/>
</dbReference>
<dbReference type="EMBL" id="JBHFFA010000003">
    <property type="protein sequence ID" value="KAL2632980.1"/>
    <property type="molecule type" value="Genomic_DNA"/>
</dbReference>
<dbReference type="InterPro" id="IPR029058">
    <property type="entry name" value="AB_hydrolase_fold"/>
</dbReference>
<dbReference type="PANTHER" id="PTHR48182:SF2">
    <property type="entry name" value="PROTEIN SERAC1"/>
    <property type="match status" value="1"/>
</dbReference>
<accession>A0ABD1YR54</accession>
<evidence type="ECO:0000256" key="3">
    <source>
        <dbReference type="ARBA" id="ARBA00004370"/>
    </source>
</evidence>
<dbReference type="InterPro" id="IPR052374">
    <property type="entry name" value="SERAC1"/>
</dbReference>
<evidence type="ECO:0000256" key="5">
    <source>
        <dbReference type="ARBA" id="ARBA00023128"/>
    </source>
</evidence>
<dbReference type="GO" id="GO:0016020">
    <property type="term" value="C:membrane"/>
    <property type="evidence" value="ECO:0007669"/>
    <property type="project" value="UniProtKB-SubCell"/>
</dbReference>
<evidence type="ECO:0000256" key="4">
    <source>
        <dbReference type="ARBA" id="ARBA00022824"/>
    </source>
</evidence>
<keyword evidence="10" id="KW-1185">Reference proteome</keyword>
<evidence type="ECO:0000313" key="10">
    <source>
        <dbReference type="Proteomes" id="UP001605036"/>
    </source>
</evidence>
<name>A0ABD1YR54_9MARC</name>
<dbReference type="InterPro" id="IPR007751">
    <property type="entry name" value="DUF676_lipase-like"/>
</dbReference>
<dbReference type="PANTHER" id="PTHR48182">
    <property type="entry name" value="PROTEIN SERAC1"/>
    <property type="match status" value="1"/>
</dbReference>
<comment type="caution">
    <text evidence="9">The sequence shown here is derived from an EMBL/GenBank/DDBJ whole genome shotgun (WGS) entry which is preliminary data.</text>
</comment>
<organism evidence="9 10">
    <name type="scientific">Riccia fluitans</name>
    <dbReference type="NCBI Taxonomy" id="41844"/>
    <lineage>
        <taxon>Eukaryota</taxon>
        <taxon>Viridiplantae</taxon>
        <taxon>Streptophyta</taxon>
        <taxon>Embryophyta</taxon>
        <taxon>Marchantiophyta</taxon>
        <taxon>Marchantiopsida</taxon>
        <taxon>Marchantiidae</taxon>
        <taxon>Marchantiales</taxon>
        <taxon>Ricciaceae</taxon>
        <taxon>Riccia</taxon>
    </lineage>
</organism>
<proteinExistence type="predicted"/>
<dbReference type="SUPFAM" id="SSF53474">
    <property type="entry name" value="alpha/beta-Hydrolases"/>
    <property type="match status" value="1"/>
</dbReference>
<evidence type="ECO:0000256" key="2">
    <source>
        <dbReference type="ARBA" id="ARBA00004240"/>
    </source>
</evidence>
<dbReference type="Proteomes" id="UP001605036">
    <property type="component" value="Unassembled WGS sequence"/>
</dbReference>
<evidence type="ECO:0000256" key="7">
    <source>
        <dbReference type="SAM" id="MobiDB-lite"/>
    </source>
</evidence>
<dbReference type="GO" id="GO:0005739">
    <property type="term" value="C:mitochondrion"/>
    <property type="evidence" value="ECO:0007669"/>
    <property type="project" value="UniProtKB-SubCell"/>
</dbReference>
<feature type="region of interest" description="Disordered" evidence="7">
    <location>
        <begin position="321"/>
        <end position="343"/>
    </location>
</feature>
<dbReference type="GO" id="GO:0005783">
    <property type="term" value="C:endoplasmic reticulum"/>
    <property type="evidence" value="ECO:0007669"/>
    <property type="project" value="UniProtKB-SubCell"/>
</dbReference>
<reference evidence="9 10" key="1">
    <citation type="submission" date="2024-09" db="EMBL/GenBank/DDBJ databases">
        <title>Chromosome-scale assembly of Riccia fluitans.</title>
        <authorList>
            <person name="Paukszto L."/>
            <person name="Sawicki J."/>
            <person name="Karawczyk K."/>
            <person name="Piernik-Szablinska J."/>
            <person name="Szczecinska M."/>
            <person name="Mazdziarz M."/>
        </authorList>
    </citation>
    <scope>NUCLEOTIDE SEQUENCE [LARGE SCALE GENOMIC DNA]</scope>
    <source>
        <strain evidence="9">Rf_01</strain>
        <tissue evidence="9">Aerial parts of the thallus</tissue>
    </source>
</reference>
<evidence type="ECO:0000259" key="8">
    <source>
        <dbReference type="Pfam" id="PF05057"/>
    </source>
</evidence>
<keyword evidence="6" id="KW-0472">Membrane</keyword>
<keyword evidence="5" id="KW-0496">Mitochondrion</keyword>
<protein>
    <recommendedName>
        <fullName evidence="8">DUF676 domain-containing protein</fullName>
    </recommendedName>
</protein>
<dbReference type="AlphaFoldDB" id="A0ABD1YR54"/>
<keyword evidence="4" id="KW-0256">Endoplasmic reticulum</keyword>